<comment type="caution">
    <text evidence="1">The sequence shown here is derived from an EMBL/GenBank/DDBJ whole genome shotgun (WGS) entry which is preliminary data.</text>
</comment>
<evidence type="ECO:0000313" key="2">
    <source>
        <dbReference type="Proteomes" id="UP000661696"/>
    </source>
</evidence>
<accession>A0ABS1QKY1</accession>
<sequence>MQNLKNLNIELKNYLATTTEQMVEDFVQMLKGGLLTYFKDKSAIDTGALYFEYEYDYLNITAWAADKKGEIITEPLHLPVHVKKDSWNAFLPEKIWDAAADFQENSEDDEEFDEIWDEYNDEKYKIFEDWFCECWKIASTQAEVSKDAYFSIHDSYFKTDLNTFKTINDDEIAERFKTL</sequence>
<keyword evidence="2" id="KW-1185">Reference proteome</keyword>
<gene>
    <name evidence="1" type="ORF">JET18_20395</name>
</gene>
<proteinExistence type="predicted"/>
<protein>
    <recommendedName>
        <fullName evidence="3">DUF4303 domain-containing protein</fullName>
    </recommendedName>
</protein>
<name>A0ABS1QKY1_9FLAO</name>
<evidence type="ECO:0000313" key="1">
    <source>
        <dbReference type="EMBL" id="MBL1223216.1"/>
    </source>
</evidence>
<dbReference type="EMBL" id="JAELVM010000003">
    <property type="protein sequence ID" value="MBL1223216.1"/>
    <property type="molecule type" value="Genomic_DNA"/>
</dbReference>
<evidence type="ECO:0008006" key="3">
    <source>
        <dbReference type="Google" id="ProtNLM"/>
    </source>
</evidence>
<reference evidence="1 2" key="1">
    <citation type="submission" date="2020-12" db="EMBL/GenBank/DDBJ databases">
        <title>Chryseobacterium endoalhailicus sp. nov., isolated from seed of leguminous plant.</title>
        <authorList>
            <person name="Zhang X."/>
        </authorList>
    </citation>
    <scope>NUCLEOTIDE SEQUENCE [LARGE SCALE GENOMIC DNA]</scope>
    <source>
        <strain evidence="1 2">L7</strain>
    </source>
</reference>
<dbReference type="RefSeq" id="WP_202094262.1">
    <property type="nucleotide sequence ID" value="NZ_JAELVM010000003.1"/>
</dbReference>
<dbReference type="Proteomes" id="UP000661696">
    <property type="component" value="Unassembled WGS sequence"/>
</dbReference>
<organism evidence="1 2">
    <name type="scientific">Chryseobacterium endalhagicum</name>
    <dbReference type="NCBI Taxonomy" id="2797638"/>
    <lineage>
        <taxon>Bacteria</taxon>
        <taxon>Pseudomonadati</taxon>
        <taxon>Bacteroidota</taxon>
        <taxon>Flavobacteriia</taxon>
        <taxon>Flavobacteriales</taxon>
        <taxon>Weeksellaceae</taxon>
        <taxon>Chryseobacterium group</taxon>
        <taxon>Chryseobacterium</taxon>
    </lineage>
</organism>